<dbReference type="GO" id="GO:0006369">
    <property type="term" value="P:termination of RNA polymerase II transcription"/>
    <property type="evidence" value="ECO:0007669"/>
    <property type="project" value="TreeGrafter"/>
</dbReference>
<dbReference type="InterPro" id="IPR045055">
    <property type="entry name" value="DNA2/NAM7-like"/>
</dbReference>
<evidence type="ECO:0000259" key="3">
    <source>
        <dbReference type="Pfam" id="PF13087"/>
    </source>
</evidence>
<dbReference type="InterPro" id="IPR041679">
    <property type="entry name" value="DNA2/NAM7-like_C"/>
</dbReference>
<organism evidence="4 5">
    <name type="scientific">Entomortierella chlamydospora</name>
    <dbReference type="NCBI Taxonomy" id="101097"/>
    <lineage>
        <taxon>Eukaryota</taxon>
        <taxon>Fungi</taxon>
        <taxon>Fungi incertae sedis</taxon>
        <taxon>Mucoromycota</taxon>
        <taxon>Mortierellomycotina</taxon>
        <taxon>Mortierellomycetes</taxon>
        <taxon>Mortierellales</taxon>
        <taxon>Mortierellaceae</taxon>
        <taxon>Entomortierella</taxon>
    </lineage>
</organism>
<feature type="compositionally biased region" description="Polar residues" evidence="1">
    <location>
        <begin position="98"/>
        <end position="123"/>
    </location>
</feature>
<name>A0A9P6N2K6_9FUNG</name>
<sequence length="1411" mass="158739">MSGSDNNDKFRQGLGTSNSLQNLLQSLSLTDDSSAKDCESNEIIDEESHYSSTRSSLDFSFSSLHISAEDWESIDEETRNITCTVQPSQTIEVASSFKNVTKSSPATVQPRTTAQPTSENSSEPVPDSLADNNTINILGSDSEHSQLHEGYRFSPSVLAHHANTLCEKMLHLKGRQLWQQSLKRQAETSINESDRGVTSLAEATMQRGINYESRLQSAIQDKIDCEAEHDKDSFFRLAASPEGTTLCQPVFSLDEGFYTPNMKKAGIVFGRFIPDFIRILPGMLGQDGKRKKRLFIIDAKSSSHVKTSHQIQVTLYAIFLSHLIKVNKQEHLVEIDPRGGVWIPQHKEPQTFSLVFMRPIVENFIFEELPSILMKPLRSAVLDVRTTELPRLHQDRLLINILIDPLTTLPFAYSLNMFKEQSLHPTRSIANSVVHLPDETDAFTSNLIGLTVELIDNLYEWLHQISQIRPKAPILSMFIYNQSMQDSLCNLLLKVISEKSEESSTWPTATKERAMDLLVNMYEDPSFLALSELAEFNVRLPDILQLTQGFKNNNPCHDKRVFAIETALQKLLVLPVVGSYSFKHIMKYLVDVEAPSIFDESERDDDGYNLESIYHKWSNGASCDEIQSTIQRWVEQQNVILISLYKLIRHKHSNLSAILVAPQAPFKIRSRLEFRHNILAQIAFFKQWEAITAAESRRKNRITLTKDEAIQRQEIFQCRFLGRHVGPLPGEEPGVRSPRAPSNKPSSEYIAMFEISNHLNTGSITCSTFKQWILSADNPTGMSDRIRFDDINALLRAYGHGTPVIVCVPYYDPETNIVYVSGGYSNMLDNLGLTEGENYILERREYDPTLSTSMAKLVEMDKSCRLFLDLMKDPNKWGQQRPEKSADVFLESITNSIRQYDMTLSQEQAFSKVINNRLQVIWGPPGSGKTHFLALTILRFTDVLRSLSDKGRGQGSHTIVVTAFTHTAINNLVARIAKLHEAVAPHVGSEHLVRPLVMYRLKDPSSTQLNGTLIVEPADLAKLQRRTEETGNEDIVRIVCGTVWQIRRAAHPESGVDYMRNVQMLMIDEGSQLLAGDAIHAIECLDPQHGRLIVAGDHLQLGPVISGEYPSTETAFDPTGSIMKNLMRRCDNSPVQLQWVEGGADMEIGPCTSQLQDNFRMNDQLGLFMKTIYGANYQVQTPNRTLPYSGGYAGSSIPMQFRRILDPSISAVCIELQLAGDIKCPEAVRVKSDNRVAAYLEATFVAGILDYYLEMVGKDTVTSLFVAVPHHVQRLAIIDKLRLPELEQKYPMAQIKVDTIEKMQGQEADMMIVCFALFDDTTLVNELTHLYSIHRWIVALSRARCKTVLLMTPELKSPRIISGTGKASPSELERLDGWGLLQAFEKYAAQLGGKAEWPITQNFLRGIGIGL</sequence>
<gene>
    <name evidence="4" type="primary">DNA2_2</name>
    <name evidence="4" type="ORF">BGZ80_010904</name>
</gene>
<dbReference type="EMBL" id="JAAAID010000081">
    <property type="protein sequence ID" value="KAG0022908.1"/>
    <property type="molecule type" value="Genomic_DNA"/>
</dbReference>
<dbReference type="InterPro" id="IPR027417">
    <property type="entry name" value="P-loop_NTPase"/>
</dbReference>
<dbReference type="GO" id="GO:0001147">
    <property type="term" value="F:transcription termination site sequence-specific DNA binding"/>
    <property type="evidence" value="ECO:0007669"/>
    <property type="project" value="TreeGrafter"/>
</dbReference>
<evidence type="ECO:0000259" key="2">
    <source>
        <dbReference type="Pfam" id="PF13086"/>
    </source>
</evidence>
<evidence type="ECO:0000313" key="5">
    <source>
        <dbReference type="Proteomes" id="UP000703661"/>
    </source>
</evidence>
<feature type="domain" description="DNA2/NAM7 helicase helicase" evidence="2">
    <location>
        <begin position="905"/>
        <end position="981"/>
    </location>
</feature>
<dbReference type="GO" id="GO:0016604">
    <property type="term" value="C:nuclear body"/>
    <property type="evidence" value="ECO:0007669"/>
    <property type="project" value="TreeGrafter"/>
</dbReference>
<keyword evidence="5" id="KW-1185">Reference proteome</keyword>
<dbReference type="PANTHER" id="PTHR10887:SF495">
    <property type="entry name" value="HELICASE SENATAXIN ISOFORM X1-RELATED"/>
    <property type="match status" value="1"/>
</dbReference>
<comment type="caution">
    <text evidence="4">The sequence shown here is derived from an EMBL/GenBank/DDBJ whole genome shotgun (WGS) entry which is preliminary data.</text>
</comment>
<proteinExistence type="predicted"/>
<dbReference type="Proteomes" id="UP000703661">
    <property type="component" value="Unassembled WGS sequence"/>
</dbReference>
<reference evidence="4" key="1">
    <citation type="journal article" date="2020" name="Fungal Divers.">
        <title>Resolving the Mortierellaceae phylogeny through synthesis of multi-gene phylogenetics and phylogenomics.</title>
        <authorList>
            <person name="Vandepol N."/>
            <person name="Liber J."/>
            <person name="Desiro A."/>
            <person name="Na H."/>
            <person name="Kennedy M."/>
            <person name="Barry K."/>
            <person name="Grigoriev I.V."/>
            <person name="Miller A.N."/>
            <person name="O'Donnell K."/>
            <person name="Stajich J.E."/>
            <person name="Bonito G."/>
        </authorList>
    </citation>
    <scope>NUCLEOTIDE SEQUENCE</scope>
    <source>
        <strain evidence="4">NRRL 2769</strain>
    </source>
</reference>
<feature type="domain" description="DNA2/NAM7 helicase-like C-terminal" evidence="3">
    <location>
        <begin position="1152"/>
        <end position="1350"/>
    </location>
</feature>
<dbReference type="InterPro" id="IPR041677">
    <property type="entry name" value="DNA2/NAM7_AAA_11"/>
</dbReference>
<evidence type="ECO:0000256" key="1">
    <source>
        <dbReference type="SAM" id="MobiDB-lite"/>
    </source>
</evidence>
<dbReference type="GO" id="GO:0004386">
    <property type="term" value="F:helicase activity"/>
    <property type="evidence" value="ECO:0007669"/>
    <property type="project" value="InterPro"/>
</dbReference>
<accession>A0A9P6N2K6</accession>
<feature type="region of interest" description="Disordered" evidence="1">
    <location>
        <begin position="98"/>
        <end position="137"/>
    </location>
</feature>
<dbReference type="Pfam" id="PF13086">
    <property type="entry name" value="AAA_11"/>
    <property type="match status" value="1"/>
</dbReference>
<protein>
    <submittedName>
        <fullName evidence="4">Tripartite DNA replication factor</fullName>
    </submittedName>
</protein>
<evidence type="ECO:0000313" key="4">
    <source>
        <dbReference type="EMBL" id="KAG0022908.1"/>
    </source>
</evidence>
<dbReference type="SUPFAM" id="SSF52540">
    <property type="entry name" value="P-loop containing nucleoside triphosphate hydrolases"/>
    <property type="match status" value="1"/>
</dbReference>
<dbReference type="Pfam" id="PF13087">
    <property type="entry name" value="AAA_12"/>
    <property type="match status" value="1"/>
</dbReference>
<dbReference type="Gene3D" id="3.40.50.300">
    <property type="entry name" value="P-loop containing nucleotide triphosphate hydrolases"/>
    <property type="match status" value="2"/>
</dbReference>
<dbReference type="PANTHER" id="PTHR10887">
    <property type="entry name" value="DNA2/NAM7 HELICASE FAMILY"/>
    <property type="match status" value="1"/>
</dbReference>